<dbReference type="Proteomes" id="UP000187455">
    <property type="component" value="Unassembled WGS sequence"/>
</dbReference>
<feature type="region of interest" description="Disordered" evidence="2">
    <location>
        <begin position="18"/>
        <end position="43"/>
    </location>
</feature>
<keyword evidence="4" id="KW-1185">Reference proteome</keyword>
<sequence>MNQPIKISPGESYSIINMNSSSSKNQNPVVITSGKRSSDADEIFKKRPKEVNDSIESNSRNNLTEVDFEKKLKKITSDFGNSIFEQNDTIKKYHNDNKDSINRLWEKIYEIANKLDENISEYNESEIPELKKLAIDFKKLKENNEELNDLVNAIVNTLETIINCDNKFLKLFGIDVDEEKKPEEINNSDLLDSKDVSSDIEFIIILKNYDPLVPEFPNPTLEMKKNKITSYIYELKLNINESSSEVYKSYATDLITEINRDTSIVFK</sequence>
<name>A0A1R0GQB5_9FUNG</name>
<dbReference type="AlphaFoldDB" id="A0A1R0GQB5"/>
<keyword evidence="1" id="KW-0175">Coiled coil</keyword>
<reference evidence="3 4" key="1">
    <citation type="journal article" date="2016" name="Mol. Biol. Evol.">
        <title>Genome-Wide Survey of Gut Fungi (Harpellales) Reveals the First Horizontally Transferred Ubiquitin Gene from a Mosquito Host.</title>
        <authorList>
            <person name="Wang Y."/>
            <person name="White M.M."/>
            <person name="Kvist S."/>
            <person name="Moncalvo J.M."/>
        </authorList>
    </citation>
    <scope>NUCLEOTIDE SEQUENCE [LARGE SCALE GENOMIC DNA]</scope>
    <source>
        <strain evidence="3 4">ALG-7-W6</strain>
    </source>
</reference>
<feature type="compositionally biased region" description="Low complexity" evidence="2">
    <location>
        <begin position="18"/>
        <end position="27"/>
    </location>
</feature>
<evidence type="ECO:0000313" key="3">
    <source>
        <dbReference type="EMBL" id="OLY79093.1"/>
    </source>
</evidence>
<evidence type="ECO:0000313" key="4">
    <source>
        <dbReference type="Proteomes" id="UP000187455"/>
    </source>
</evidence>
<accession>A0A1R0GQB5</accession>
<comment type="caution">
    <text evidence="3">The sequence shown here is derived from an EMBL/GenBank/DDBJ whole genome shotgun (WGS) entry which is preliminary data.</text>
</comment>
<gene>
    <name evidence="3" type="ORF">AYI68_g6845</name>
</gene>
<evidence type="ECO:0000256" key="1">
    <source>
        <dbReference type="SAM" id="Coils"/>
    </source>
</evidence>
<protein>
    <submittedName>
        <fullName evidence="3">Uncharacterized protein</fullName>
    </submittedName>
</protein>
<evidence type="ECO:0000256" key="2">
    <source>
        <dbReference type="SAM" id="MobiDB-lite"/>
    </source>
</evidence>
<proteinExistence type="predicted"/>
<organism evidence="3 4">
    <name type="scientific">Smittium mucronatum</name>
    <dbReference type="NCBI Taxonomy" id="133383"/>
    <lineage>
        <taxon>Eukaryota</taxon>
        <taxon>Fungi</taxon>
        <taxon>Fungi incertae sedis</taxon>
        <taxon>Zoopagomycota</taxon>
        <taxon>Kickxellomycotina</taxon>
        <taxon>Harpellomycetes</taxon>
        <taxon>Harpellales</taxon>
        <taxon>Legeriomycetaceae</taxon>
        <taxon>Smittium</taxon>
    </lineage>
</organism>
<feature type="coiled-coil region" evidence="1">
    <location>
        <begin position="130"/>
        <end position="157"/>
    </location>
</feature>
<dbReference type="EMBL" id="LSSL01004987">
    <property type="protein sequence ID" value="OLY79093.1"/>
    <property type="molecule type" value="Genomic_DNA"/>
</dbReference>